<feature type="domain" description="FecR protein" evidence="2">
    <location>
        <begin position="125"/>
        <end position="210"/>
    </location>
</feature>
<keyword evidence="1" id="KW-0812">Transmembrane</keyword>
<dbReference type="Proteomes" id="UP001500298">
    <property type="component" value="Unassembled WGS sequence"/>
</dbReference>
<dbReference type="InterPro" id="IPR006860">
    <property type="entry name" value="FecR"/>
</dbReference>
<dbReference type="PANTHER" id="PTHR30273">
    <property type="entry name" value="PERIPLASMIC SIGNAL SENSOR AND SIGMA FACTOR ACTIVATOR FECR-RELATED"/>
    <property type="match status" value="1"/>
</dbReference>
<dbReference type="PANTHER" id="PTHR30273:SF2">
    <property type="entry name" value="PROTEIN FECR"/>
    <property type="match status" value="1"/>
</dbReference>
<evidence type="ECO:0000259" key="2">
    <source>
        <dbReference type="Pfam" id="PF04773"/>
    </source>
</evidence>
<dbReference type="Gene3D" id="2.60.120.1440">
    <property type="match status" value="1"/>
</dbReference>
<keyword evidence="1" id="KW-0472">Membrane</keyword>
<protein>
    <submittedName>
        <fullName evidence="4">FecR domain-containing protein</fullName>
    </submittedName>
</protein>
<dbReference type="InterPro" id="IPR032508">
    <property type="entry name" value="FecR_C"/>
</dbReference>
<sequence length="324" mass="36852">MNFSIDKYLDNPDFCAWALGDETHKAYWEQYIQEHPEEREAVMYAKKVLCQGVKVEERELSAEKVTQLWGRIEQGRQGTSKAIPKSRSITPWWTSVAAALLVMALGIGYWLNQQSALVTMQALAMEQKQVKLPDGSEVMLNAYSTVEFSEDDWENDRRVTLQGEAFFKVKKGSTFSVETPHGEVSVLGTSFNIYTRDNDFKVVCYTGKVQVASKGQKEILTKGEKVDLTTKGKLQKQSTPQNHEEPAWISGTFDFEQQPLIQVFEEIERQFGVEINAENLGLSTRYYTGTFMNNDLELALLVVLKPMGLSYQVEGKKVQVFEKK</sequence>
<evidence type="ECO:0000313" key="5">
    <source>
        <dbReference type="Proteomes" id="UP001500298"/>
    </source>
</evidence>
<keyword evidence="1" id="KW-1133">Transmembrane helix</keyword>
<name>A0ABP9D0E4_9BACT</name>
<accession>A0ABP9D0E4</accession>
<proteinExistence type="predicted"/>
<dbReference type="Gene3D" id="3.55.50.30">
    <property type="match status" value="1"/>
</dbReference>
<feature type="domain" description="Protein FecR C-terminal" evidence="3">
    <location>
        <begin position="253"/>
        <end position="319"/>
    </location>
</feature>
<reference evidence="5" key="1">
    <citation type="journal article" date="2019" name="Int. J. Syst. Evol. Microbiol.">
        <title>The Global Catalogue of Microorganisms (GCM) 10K type strain sequencing project: providing services to taxonomists for standard genome sequencing and annotation.</title>
        <authorList>
            <consortium name="The Broad Institute Genomics Platform"/>
            <consortium name="The Broad Institute Genome Sequencing Center for Infectious Disease"/>
            <person name="Wu L."/>
            <person name="Ma J."/>
        </authorList>
    </citation>
    <scope>NUCLEOTIDE SEQUENCE [LARGE SCALE GENOMIC DNA]</scope>
    <source>
        <strain evidence="5">JCM 18326</strain>
    </source>
</reference>
<evidence type="ECO:0000259" key="3">
    <source>
        <dbReference type="Pfam" id="PF16344"/>
    </source>
</evidence>
<comment type="caution">
    <text evidence="4">The sequence shown here is derived from an EMBL/GenBank/DDBJ whole genome shotgun (WGS) entry which is preliminary data.</text>
</comment>
<dbReference type="Pfam" id="PF04773">
    <property type="entry name" value="FecR"/>
    <property type="match status" value="1"/>
</dbReference>
<dbReference type="InterPro" id="IPR012373">
    <property type="entry name" value="Ferrdict_sens_TM"/>
</dbReference>
<organism evidence="4 5">
    <name type="scientific">Algivirga pacifica</name>
    <dbReference type="NCBI Taxonomy" id="1162670"/>
    <lineage>
        <taxon>Bacteria</taxon>
        <taxon>Pseudomonadati</taxon>
        <taxon>Bacteroidota</taxon>
        <taxon>Cytophagia</taxon>
        <taxon>Cytophagales</taxon>
        <taxon>Flammeovirgaceae</taxon>
        <taxon>Algivirga</taxon>
    </lineage>
</organism>
<evidence type="ECO:0000313" key="4">
    <source>
        <dbReference type="EMBL" id="GAA4824155.1"/>
    </source>
</evidence>
<feature type="transmembrane region" description="Helical" evidence="1">
    <location>
        <begin position="91"/>
        <end position="111"/>
    </location>
</feature>
<dbReference type="Pfam" id="PF16344">
    <property type="entry name" value="FecR_C"/>
    <property type="match status" value="1"/>
</dbReference>
<dbReference type="EMBL" id="BAABJX010000011">
    <property type="protein sequence ID" value="GAA4824155.1"/>
    <property type="molecule type" value="Genomic_DNA"/>
</dbReference>
<evidence type="ECO:0000256" key="1">
    <source>
        <dbReference type="SAM" id="Phobius"/>
    </source>
</evidence>
<dbReference type="RefSeq" id="WP_345369063.1">
    <property type="nucleotide sequence ID" value="NZ_BAABJX010000011.1"/>
</dbReference>
<keyword evidence="5" id="KW-1185">Reference proteome</keyword>
<gene>
    <name evidence="4" type="ORF">GCM10023331_05860</name>
</gene>
<dbReference type="PIRSF" id="PIRSF018266">
    <property type="entry name" value="FecR"/>
    <property type="match status" value="1"/>
</dbReference>